<sequence>MRRIAALTEAALADLAQASTPAAVADVRRSVLGKSSPLAAVRRDLGRCDPACRKQLGLALSKAHQRITAALEEKRAAETALDRPLDPTVPGLPPPTAGLHPVTQLRYDLDDAFRALNFAVVESPEISSAEMEFDRLNFPADHPARTSMDTYWLADGRCLRPHLTGTSVRYLSTHEPPIRIAYPGRVYRNESTDARHERAFFQYEVLVVDENIPLASARFLVDTILGTVFGEPVRTRMRAGYFPFVEPGFEIDMVCQVCSGRGCRICGRTGWLEVMPGGSPHPHVLSAAGLDPARWSGCYLNAGLDRLAMMRYGIDDVRLMHSADLRFLSQFS</sequence>
<dbReference type="Pfam" id="PF01409">
    <property type="entry name" value="tRNA-synt_2d"/>
    <property type="match status" value="1"/>
</dbReference>
<evidence type="ECO:0000313" key="9">
    <source>
        <dbReference type="EMBL" id="MBB1154917.1"/>
    </source>
</evidence>
<comment type="catalytic activity">
    <reaction evidence="7">
        <text>tRNA(Phe) + L-phenylalanine + ATP = L-phenylalanyl-tRNA(Phe) + AMP + diphosphate + H(+)</text>
        <dbReference type="Rhea" id="RHEA:19413"/>
        <dbReference type="Rhea" id="RHEA-COMP:9668"/>
        <dbReference type="Rhea" id="RHEA-COMP:9699"/>
        <dbReference type="ChEBI" id="CHEBI:15378"/>
        <dbReference type="ChEBI" id="CHEBI:30616"/>
        <dbReference type="ChEBI" id="CHEBI:33019"/>
        <dbReference type="ChEBI" id="CHEBI:58095"/>
        <dbReference type="ChEBI" id="CHEBI:78442"/>
        <dbReference type="ChEBI" id="CHEBI:78531"/>
        <dbReference type="ChEBI" id="CHEBI:456215"/>
        <dbReference type="EC" id="6.1.1.20"/>
    </reaction>
</comment>
<evidence type="ECO:0000313" key="10">
    <source>
        <dbReference type="Proteomes" id="UP000526734"/>
    </source>
</evidence>
<dbReference type="InterPro" id="IPR002319">
    <property type="entry name" value="Phenylalanyl-tRNA_Synthase"/>
</dbReference>
<proteinExistence type="predicted"/>
<evidence type="ECO:0000256" key="3">
    <source>
        <dbReference type="ARBA" id="ARBA00022741"/>
    </source>
</evidence>
<feature type="domain" description="Aminoacyl-transfer RNA synthetases class-II family profile" evidence="8">
    <location>
        <begin position="97"/>
        <end position="251"/>
    </location>
</feature>
<dbReference type="AlphaFoldDB" id="A0A7W3ZBJ4"/>
<evidence type="ECO:0000256" key="4">
    <source>
        <dbReference type="ARBA" id="ARBA00022840"/>
    </source>
</evidence>
<dbReference type="PANTHER" id="PTHR11538">
    <property type="entry name" value="PHENYLALANYL-TRNA SYNTHETASE"/>
    <property type="match status" value="1"/>
</dbReference>
<dbReference type="Pfam" id="PF02912">
    <property type="entry name" value="Phe_tRNA-synt_N"/>
    <property type="match status" value="1"/>
</dbReference>
<dbReference type="EMBL" id="JACGZW010000005">
    <property type="protein sequence ID" value="MBB1154917.1"/>
    <property type="molecule type" value="Genomic_DNA"/>
</dbReference>
<dbReference type="InterPro" id="IPR006195">
    <property type="entry name" value="aa-tRNA-synth_II"/>
</dbReference>
<gene>
    <name evidence="9" type="primary">pheS</name>
    <name evidence="9" type="ORF">H4281_17380</name>
</gene>
<keyword evidence="4" id="KW-0067">ATP-binding</keyword>
<organism evidence="9 10">
    <name type="scientific">Amycolatopsis dendrobii</name>
    <dbReference type="NCBI Taxonomy" id="2760662"/>
    <lineage>
        <taxon>Bacteria</taxon>
        <taxon>Bacillati</taxon>
        <taxon>Actinomycetota</taxon>
        <taxon>Actinomycetes</taxon>
        <taxon>Pseudonocardiales</taxon>
        <taxon>Pseudonocardiaceae</taxon>
        <taxon>Amycolatopsis</taxon>
    </lineage>
</organism>
<dbReference type="GO" id="GO:0005737">
    <property type="term" value="C:cytoplasm"/>
    <property type="evidence" value="ECO:0007669"/>
    <property type="project" value="InterPro"/>
</dbReference>
<dbReference type="PROSITE" id="PS50862">
    <property type="entry name" value="AA_TRNA_LIGASE_II"/>
    <property type="match status" value="1"/>
</dbReference>
<dbReference type="GO" id="GO:0004826">
    <property type="term" value="F:phenylalanine-tRNA ligase activity"/>
    <property type="evidence" value="ECO:0007669"/>
    <property type="project" value="UniProtKB-EC"/>
</dbReference>
<evidence type="ECO:0000256" key="7">
    <source>
        <dbReference type="ARBA" id="ARBA00049255"/>
    </source>
</evidence>
<dbReference type="InterPro" id="IPR004188">
    <property type="entry name" value="Phe-tRNA_ligase_II_N"/>
</dbReference>
<name>A0A7W3ZBJ4_9PSEU</name>
<keyword evidence="2 9" id="KW-0436">Ligase</keyword>
<accession>A0A7W3ZBJ4</accession>
<dbReference type="InterPro" id="IPR010978">
    <property type="entry name" value="tRNA-bd_arm"/>
</dbReference>
<protein>
    <recommendedName>
        <fullName evidence="1">phenylalanine--tRNA ligase</fullName>
        <ecNumber evidence="1">6.1.1.20</ecNumber>
    </recommendedName>
</protein>
<dbReference type="EC" id="6.1.1.20" evidence="1"/>
<dbReference type="SUPFAM" id="SSF46589">
    <property type="entry name" value="tRNA-binding arm"/>
    <property type="match status" value="1"/>
</dbReference>
<evidence type="ECO:0000256" key="2">
    <source>
        <dbReference type="ARBA" id="ARBA00022598"/>
    </source>
</evidence>
<evidence type="ECO:0000256" key="5">
    <source>
        <dbReference type="ARBA" id="ARBA00022917"/>
    </source>
</evidence>
<dbReference type="GO" id="GO:0006432">
    <property type="term" value="P:phenylalanyl-tRNA aminoacylation"/>
    <property type="evidence" value="ECO:0007669"/>
    <property type="project" value="InterPro"/>
</dbReference>
<dbReference type="GO" id="GO:0005524">
    <property type="term" value="F:ATP binding"/>
    <property type="evidence" value="ECO:0007669"/>
    <property type="project" value="UniProtKB-KW"/>
</dbReference>
<keyword evidence="6" id="KW-0030">Aminoacyl-tRNA synthetase</keyword>
<dbReference type="PANTHER" id="PTHR11538:SF41">
    <property type="entry name" value="PHENYLALANINE--TRNA LIGASE, MITOCHONDRIAL"/>
    <property type="match status" value="1"/>
</dbReference>
<dbReference type="SUPFAM" id="SSF55681">
    <property type="entry name" value="Class II aaRS and biotin synthetases"/>
    <property type="match status" value="1"/>
</dbReference>
<reference evidence="9 10" key="1">
    <citation type="submission" date="2020-08" db="EMBL/GenBank/DDBJ databases">
        <title>Amycolatopsis sp. nov. DR6-1 isolated from Dendrobium heterocarpum.</title>
        <authorList>
            <person name="Tedsree N."/>
            <person name="Kuncharoen N."/>
            <person name="Likhitwitayawuid K."/>
            <person name="Tanasupawat S."/>
        </authorList>
    </citation>
    <scope>NUCLEOTIDE SEQUENCE [LARGE SCALE GENOMIC DNA]</scope>
    <source>
        <strain evidence="9 10">DR6-1</strain>
    </source>
</reference>
<evidence type="ECO:0000256" key="6">
    <source>
        <dbReference type="ARBA" id="ARBA00023146"/>
    </source>
</evidence>
<dbReference type="InterPro" id="IPR045864">
    <property type="entry name" value="aa-tRNA-synth_II/BPL/LPL"/>
</dbReference>
<evidence type="ECO:0000256" key="1">
    <source>
        <dbReference type="ARBA" id="ARBA00012814"/>
    </source>
</evidence>
<dbReference type="GO" id="GO:0000049">
    <property type="term" value="F:tRNA binding"/>
    <property type="evidence" value="ECO:0007669"/>
    <property type="project" value="InterPro"/>
</dbReference>
<keyword evidence="10" id="KW-1185">Reference proteome</keyword>
<keyword evidence="3" id="KW-0547">Nucleotide-binding</keyword>
<keyword evidence="5" id="KW-0648">Protein biosynthesis</keyword>
<dbReference type="Proteomes" id="UP000526734">
    <property type="component" value="Unassembled WGS sequence"/>
</dbReference>
<dbReference type="Gene3D" id="3.30.930.10">
    <property type="entry name" value="Bira Bifunctional Protein, Domain 2"/>
    <property type="match status" value="1"/>
</dbReference>
<evidence type="ECO:0000259" key="8">
    <source>
        <dbReference type="PROSITE" id="PS50862"/>
    </source>
</evidence>
<comment type="caution">
    <text evidence="9">The sequence shown here is derived from an EMBL/GenBank/DDBJ whole genome shotgun (WGS) entry which is preliminary data.</text>
</comment>